<feature type="domain" description="Glyoxalase-like" evidence="1">
    <location>
        <begin position="4"/>
        <end position="72"/>
    </location>
</feature>
<reference evidence="2" key="1">
    <citation type="submission" date="2022-06" db="EMBL/GenBank/DDBJ databases">
        <authorList>
            <person name="Dietemann V."/>
            <person name="Ory F."/>
            <person name="Dainat B."/>
            <person name="Oberhansli S."/>
        </authorList>
    </citation>
    <scope>NUCLEOTIDE SEQUENCE</scope>
    <source>
        <strain evidence="2">Ena-SAMPLE-TAB-26-04-2022-14:26:32:270-5432</strain>
    </source>
</reference>
<evidence type="ECO:0000313" key="2">
    <source>
        <dbReference type="EMBL" id="CAH8245303.1"/>
    </source>
</evidence>
<dbReference type="InterPro" id="IPR029068">
    <property type="entry name" value="Glyas_Bleomycin-R_OHBP_Dase"/>
</dbReference>
<accession>A0ABN8U3A2</accession>
<dbReference type="SUPFAM" id="SSF54593">
    <property type="entry name" value="Glyoxalase/Bleomycin resistance protein/Dihydroxybiphenyl dioxygenase"/>
    <property type="match status" value="1"/>
</dbReference>
<name>A0ABN8U3A2_9BACL</name>
<proteinExistence type="predicted"/>
<evidence type="ECO:0000313" key="3">
    <source>
        <dbReference type="Proteomes" id="UP001154322"/>
    </source>
</evidence>
<dbReference type="RefSeq" id="WP_249725641.1">
    <property type="nucleotide sequence ID" value="NZ_AP031286.1"/>
</dbReference>
<evidence type="ECO:0000259" key="1">
    <source>
        <dbReference type="Pfam" id="PF13468"/>
    </source>
</evidence>
<gene>
    <name evidence="2" type="ORF">WJ0W_002538</name>
</gene>
<protein>
    <submittedName>
        <fullName evidence="2">VOC family protein</fullName>
    </submittedName>
</protein>
<organism evidence="2 3">
    <name type="scientific">Paenibacillus melissococcoides</name>
    <dbReference type="NCBI Taxonomy" id="2912268"/>
    <lineage>
        <taxon>Bacteria</taxon>
        <taxon>Bacillati</taxon>
        <taxon>Bacillota</taxon>
        <taxon>Bacilli</taxon>
        <taxon>Bacillales</taxon>
        <taxon>Paenibacillaceae</taxon>
        <taxon>Paenibacillus</taxon>
    </lineage>
</organism>
<dbReference type="InterPro" id="IPR025870">
    <property type="entry name" value="Glyoxalase-like_dom"/>
</dbReference>
<sequence>MLRLDHVTLAVRDVDEAVEQISSTTGARFTGKVEAFPGAKAQVAYFGAGFLEVIAGTEPDKLRTTQLGRALRRSPRAGKAFLA</sequence>
<comment type="caution">
    <text evidence="2">The sequence shown here is derived from an EMBL/GenBank/DDBJ whole genome shotgun (WGS) entry which is preliminary data.</text>
</comment>
<keyword evidence="3" id="KW-1185">Reference proteome</keyword>
<dbReference type="EMBL" id="CALYLO010000003">
    <property type="protein sequence ID" value="CAH8245303.1"/>
    <property type="molecule type" value="Genomic_DNA"/>
</dbReference>
<dbReference type="Gene3D" id="3.10.180.10">
    <property type="entry name" value="2,3-Dihydroxybiphenyl 1,2-Dioxygenase, domain 1"/>
    <property type="match status" value="1"/>
</dbReference>
<dbReference type="Pfam" id="PF13468">
    <property type="entry name" value="Glyoxalase_3"/>
    <property type="match status" value="1"/>
</dbReference>
<dbReference type="Proteomes" id="UP001154322">
    <property type="component" value="Unassembled WGS sequence"/>
</dbReference>